<evidence type="ECO:0008006" key="3">
    <source>
        <dbReference type="Google" id="ProtNLM"/>
    </source>
</evidence>
<protein>
    <recommendedName>
        <fullName evidence="3">TANFOR domain-containing protein</fullName>
    </recommendedName>
</protein>
<name>A0A917J590_9BACT</name>
<dbReference type="SUPFAM" id="SSF49464">
    <property type="entry name" value="Carboxypeptidase regulatory domain-like"/>
    <property type="match status" value="1"/>
</dbReference>
<dbReference type="Gene3D" id="2.60.40.10">
    <property type="entry name" value="Immunoglobulins"/>
    <property type="match status" value="1"/>
</dbReference>
<gene>
    <name evidence="1" type="ORF">GCM10011379_52210</name>
</gene>
<evidence type="ECO:0000313" key="1">
    <source>
        <dbReference type="EMBL" id="GGH80800.1"/>
    </source>
</evidence>
<dbReference type="InterPro" id="IPR008969">
    <property type="entry name" value="CarboxyPept-like_regulatory"/>
</dbReference>
<dbReference type="InterPro" id="IPR013783">
    <property type="entry name" value="Ig-like_fold"/>
</dbReference>
<comment type="caution">
    <text evidence="1">The sequence shown here is derived from an EMBL/GenBank/DDBJ whole genome shotgun (WGS) entry which is preliminary data.</text>
</comment>
<organism evidence="1 2">
    <name type="scientific">Filimonas zeae</name>
    <dbReference type="NCBI Taxonomy" id="1737353"/>
    <lineage>
        <taxon>Bacteria</taxon>
        <taxon>Pseudomonadati</taxon>
        <taxon>Bacteroidota</taxon>
        <taxon>Chitinophagia</taxon>
        <taxon>Chitinophagales</taxon>
        <taxon>Chitinophagaceae</taxon>
        <taxon>Filimonas</taxon>
    </lineage>
</organism>
<evidence type="ECO:0000313" key="2">
    <source>
        <dbReference type="Proteomes" id="UP000627292"/>
    </source>
</evidence>
<keyword evidence="2" id="KW-1185">Reference proteome</keyword>
<dbReference type="RefSeq" id="WP_188958161.1">
    <property type="nucleotide sequence ID" value="NZ_BMIB01000006.1"/>
</dbReference>
<proteinExistence type="predicted"/>
<reference evidence="1" key="1">
    <citation type="journal article" date="2014" name="Int. J. Syst. Evol. Microbiol.">
        <title>Complete genome sequence of Corynebacterium casei LMG S-19264T (=DSM 44701T), isolated from a smear-ripened cheese.</title>
        <authorList>
            <consortium name="US DOE Joint Genome Institute (JGI-PGF)"/>
            <person name="Walter F."/>
            <person name="Albersmeier A."/>
            <person name="Kalinowski J."/>
            <person name="Ruckert C."/>
        </authorList>
    </citation>
    <scope>NUCLEOTIDE SEQUENCE</scope>
    <source>
        <strain evidence="1">CGMCC 1.15290</strain>
    </source>
</reference>
<reference evidence="1" key="2">
    <citation type="submission" date="2020-09" db="EMBL/GenBank/DDBJ databases">
        <authorList>
            <person name="Sun Q."/>
            <person name="Zhou Y."/>
        </authorList>
    </citation>
    <scope>NUCLEOTIDE SEQUENCE</scope>
    <source>
        <strain evidence="1">CGMCC 1.15290</strain>
    </source>
</reference>
<dbReference type="Proteomes" id="UP000627292">
    <property type="component" value="Unassembled WGS sequence"/>
</dbReference>
<sequence>MGYTKYIIALLLCLLGILQQPVAQVNVTIGVTPPYSPYLSNYTSRDANKIFLTLQNTTTGTLQVRLAGSAVGDNGVAIRSRPGFVSSQMITLAPRQIRQLNGTALSEIFDLNNFDVTGIDRNTLARTLRLPEGNYNLCVQALDYNSGRPLSAGAPTGCALLAITYPEPPVLVSPLPGDSVNAATPQTVIFSWMNPGAVPPGTEYTLQIQEMPARNANPNQVLISATFPLLSQKLRTTSYVYNVGNLALKKGSYYAWRVVASDPTGKTNFKNEGISAAAVFKYGRTELLARARDERAAPEPARVAKGNAVSVSGVLHYRYRSNNGTLPASFKGIKTDSIPLANEQLQLCYGLCKVKMNIQKKVVTQTVSREALKNMSLPTGVTINYSGRDSARLTFLQIDSVPVSGAPMLMPGIQPAGLSSNGLGEVIATTTTDNSGGYAFNTTTFKRCYISDAFSDGTAMIYCYYVNVKNKHYTDPFVYAYAPDDENGSFVNLGFSKVFIDNYVLQVNINRNKEFSTDQGKSQQVSVENKADNMVDVYILRKGTPLPTQSSYTKRVPATEGDNSGQVGFASQSDIKPAFLQGSKYYIVAKRTVITHQISSLTNPNNFQANAEFYNLVNNLGSNENYYIYAEYKGSSVYFTPQEFGFQPYANVAEYRPIYVVNNTPQKVSMKPAYVSIKVKGVMKYQFKGGNLTPLANVKVSFQSVLWQNDKGSKLYDYENKYGHNRVYATTTTSSSGYFELNAGMLNYNDYSTGNALLLGLDQIITVNNPYYGSPDNAFRLQAGNTYNLGELVAQVKDYSYTAIISGKNANNGLIEPLAGQRVFLCRKASVNPKSWGVPADEGVKKNLPQEKIKDADNTWYNVIGYGQAGSDGKVMFSNLVAKDFNNADDQYYIYSESGITSVQNYSTQYGLKAGIGTFQKASWTNYYNKAAFVFNADVRKKAREYANTFEAKPLAPFIEGGVYPQTNTSTNALPGVKVRIYNVSTSLTAESIEKTIEDYGVEMALWMKGFENKLQIQETQTTGSDGRFYFGDPTVQGKYKGWKLLAFFKDGFVSNYEVINAGKPMVAGVKETVKGFLLPPQIVHTTVKDAETGEPVAANIVVGDQFSWAEQKVLYNYNFTTKKTTLFTTGVDLTTPYGNVTFTVIPDDNVHYRTQTFQHKVKAPADKTQQVSGPSQTLPDFELYSRRNRISVCLLDAKTKKGLPGTVTIMDVADAVNPAIYPVLLKKDHCKEFSFVSAQSSYRVQITSAGYATKTLWVNNNSNDDIPKDLMVYLEPAVTIQGKVVLNGQPLKDAKVYIKELGNLPAVYTDASGNYKLDGAPQNNATVTVMAVKPGSNVIGQGQAVKLDNTSTPTSSGSGGGTTANVNIGQGNYSATGNYSNNLSGNNNWAAGAHGNSSQNLQVVGVKQIDFTLTENKDFDLTQLYGFPLEVEGFVTNGITSYLTGRISVPANKAFNGKETYLHFSKIKLSKTRNKGSMPLATASGEVEVDNDDVPVKLFGMYDARLKGYQAGVKITSYNKSTDKGIVTGTVTMKSGSVAANVQWQGSVSLNALASAEQAGGGMGMTKLVDPKSSDFLINVPVENSIPVFVSHADMAGSITGYYSFKNKEGTLRYCLNKIYKTDTYAKSYVDKDGLHLFSTIHTRLENVTTPDIKLGIGEVKVTSQAMAPVEGNSDITIPLDDWNIKSKKWSINNGALELDGDIEAGSITVPAKGLVIGETSIGFGDLKLDKIAIAGVYKLNIVQSQTMVSFGYDKAAQYGTLYDKKYGCWSLSLLPKNANDALTQLTGLHDMAASDKLHIMNISLYSKGGESRIILKQNHPSVTLNGFAGFVPFEVENGKDFLKVNGALSFSIPGFTGTESAPYSLNYTDSAGKLIHKHSPIAGLRLTTNGIRTEFSTADQIFTGGMLQLKGVLRDKVSNSPYALNVIFSKKNNYTRIVVDTTRKDVISLGGSQQMKRITGMMSLIGQTWLNFKFEGDVLAEGMAEDKPTHMGFEVKGDLVANKTELGVKNMPFPYLPNSAFNLTYDFDKKAVVGSLQLTDMKTPAADFDAAVEMQLGGGEWYMLGSVSINKLKIVPLPLNGAGAAFCLGSTSITPQKLQIIQPVFHNGILPNDFSSKFSAIKGALFVAAVDLKLPLPTLDIDIGVANVHVGYGIYGNAYAGLNFDETAPIVDGGLKVGAYVNVNGGASIGIACAGVSLAAEINAQGNLHLELPALKGATQYVTNPVALLTDSKIDVNVEMGAQLGGSAYVGAGVCNSSCNSVKVWGVTVPPGCHKKGIGKTMSVSGGITITKNKGAVTPDQAVIYVNLLDKPYSATIPVPNL</sequence>
<accession>A0A917J590</accession>
<dbReference type="EMBL" id="BMIB01000006">
    <property type="protein sequence ID" value="GGH80800.1"/>
    <property type="molecule type" value="Genomic_DNA"/>
</dbReference>